<dbReference type="InterPro" id="IPR013187">
    <property type="entry name" value="F-box-assoc_dom_typ3"/>
</dbReference>
<proteinExistence type="predicted"/>
<accession>A0A2U1QNQ3</accession>
<dbReference type="OrthoDB" id="5319261at2759"/>
<dbReference type="AlphaFoldDB" id="A0A2U1QNQ3"/>
<dbReference type="Proteomes" id="UP000245207">
    <property type="component" value="Unassembled WGS sequence"/>
</dbReference>
<dbReference type="NCBIfam" id="TIGR01640">
    <property type="entry name" value="F_box_assoc_1"/>
    <property type="match status" value="1"/>
</dbReference>
<name>A0A2U1QNQ3_ARTAN</name>
<reference evidence="2 3" key="1">
    <citation type="journal article" date="2018" name="Mol. Plant">
        <title>The genome of Artemisia annua provides insight into the evolution of Asteraceae family and artemisinin biosynthesis.</title>
        <authorList>
            <person name="Shen Q."/>
            <person name="Zhang L."/>
            <person name="Liao Z."/>
            <person name="Wang S."/>
            <person name="Yan T."/>
            <person name="Shi P."/>
            <person name="Liu M."/>
            <person name="Fu X."/>
            <person name="Pan Q."/>
            <person name="Wang Y."/>
            <person name="Lv Z."/>
            <person name="Lu X."/>
            <person name="Zhang F."/>
            <person name="Jiang W."/>
            <person name="Ma Y."/>
            <person name="Chen M."/>
            <person name="Hao X."/>
            <person name="Li L."/>
            <person name="Tang Y."/>
            <person name="Lv G."/>
            <person name="Zhou Y."/>
            <person name="Sun X."/>
            <person name="Brodelius P.E."/>
            <person name="Rose J.K.C."/>
            <person name="Tang K."/>
        </authorList>
    </citation>
    <scope>NUCLEOTIDE SEQUENCE [LARGE SCALE GENOMIC DNA]</scope>
    <source>
        <strain evidence="3">cv. Huhao1</strain>
        <tissue evidence="2">Leaf</tissue>
    </source>
</reference>
<evidence type="ECO:0000259" key="1">
    <source>
        <dbReference type="SMART" id="SM00256"/>
    </source>
</evidence>
<dbReference type="Gene3D" id="1.20.1280.50">
    <property type="match status" value="1"/>
</dbReference>
<keyword evidence="3" id="KW-1185">Reference proteome</keyword>
<evidence type="ECO:0000313" key="2">
    <source>
        <dbReference type="EMBL" id="PWA99636.1"/>
    </source>
</evidence>
<organism evidence="2 3">
    <name type="scientific">Artemisia annua</name>
    <name type="common">Sweet wormwood</name>
    <dbReference type="NCBI Taxonomy" id="35608"/>
    <lineage>
        <taxon>Eukaryota</taxon>
        <taxon>Viridiplantae</taxon>
        <taxon>Streptophyta</taxon>
        <taxon>Embryophyta</taxon>
        <taxon>Tracheophyta</taxon>
        <taxon>Spermatophyta</taxon>
        <taxon>Magnoliopsida</taxon>
        <taxon>eudicotyledons</taxon>
        <taxon>Gunneridae</taxon>
        <taxon>Pentapetalae</taxon>
        <taxon>asterids</taxon>
        <taxon>campanulids</taxon>
        <taxon>Asterales</taxon>
        <taxon>Asteraceae</taxon>
        <taxon>Asteroideae</taxon>
        <taxon>Anthemideae</taxon>
        <taxon>Artemisiinae</taxon>
        <taxon>Artemisia</taxon>
    </lineage>
</organism>
<dbReference type="PANTHER" id="PTHR31672:SF13">
    <property type="entry name" value="F-BOX PROTEIN CPR30-LIKE"/>
    <property type="match status" value="1"/>
</dbReference>
<dbReference type="PANTHER" id="PTHR31672">
    <property type="entry name" value="BNACNNG10540D PROTEIN"/>
    <property type="match status" value="1"/>
</dbReference>
<protein>
    <submittedName>
        <fullName evidence="2">F-box domain-containing protein</fullName>
    </submittedName>
</protein>
<feature type="domain" description="F-box" evidence="1">
    <location>
        <begin position="4"/>
        <end position="44"/>
    </location>
</feature>
<sequence length="412" mass="47407">MDVLPSNIVFDIFSRVPVKCLARSRCVSKVWCNYIDDRYLVIIHDKRVVEEPTPFLYHQHLSRERTTHSLCFHVIESIQTGSTHDYDLKPKEGPFLRIKPLSKSSLVTFQVRGSCNGVVCLSQDDNMVEVELVTALVAVHPLRKECYELPPLHMHFSSSMHRGSCGLGFDATTNTFKMICVLLKAYAPPNNHDMVRKKLCTMVHVFGTNSWREIPQVPSYPTAGKAIFANGCLHWLVSHIDIPTQDGRRPVIWFDVEKEEFGLIDPPKRMCDLWRNYSSFYNHLVDLNGEVGYVSYETLEVWLLKKKEWVPYCRLFIKQIIPYGYIEVLGCWNKEGDMLICNTGDGRYKFFVYNLKSGLVHKTNIVGPDDGCHPNIFMHPNKLFSIHGIGTNSFPMKKTNLKKSCQHLLSYK</sequence>
<dbReference type="InterPro" id="IPR036047">
    <property type="entry name" value="F-box-like_dom_sf"/>
</dbReference>
<gene>
    <name evidence="2" type="ORF">CTI12_AA004510</name>
</gene>
<evidence type="ECO:0000313" key="3">
    <source>
        <dbReference type="Proteomes" id="UP000245207"/>
    </source>
</evidence>
<dbReference type="Pfam" id="PF08268">
    <property type="entry name" value="FBA_3"/>
    <property type="match status" value="1"/>
</dbReference>
<comment type="caution">
    <text evidence="2">The sequence shown here is derived from an EMBL/GenBank/DDBJ whole genome shotgun (WGS) entry which is preliminary data.</text>
</comment>
<dbReference type="EMBL" id="PKPP01000011">
    <property type="protein sequence ID" value="PWA99636.1"/>
    <property type="molecule type" value="Genomic_DNA"/>
</dbReference>
<dbReference type="SMART" id="SM00256">
    <property type="entry name" value="FBOX"/>
    <property type="match status" value="1"/>
</dbReference>
<dbReference type="SUPFAM" id="SSF81383">
    <property type="entry name" value="F-box domain"/>
    <property type="match status" value="1"/>
</dbReference>
<dbReference type="InterPro" id="IPR017451">
    <property type="entry name" value="F-box-assoc_interact_dom"/>
</dbReference>
<dbReference type="InterPro" id="IPR050796">
    <property type="entry name" value="SCF_F-box_component"/>
</dbReference>
<dbReference type="InterPro" id="IPR001810">
    <property type="entry name" value="F-box_dom"/>
</dbReference>
<dbReference type="Pfam" id="PF00646">
    <property type="entry name" value="F-box"/>
    <property type="match status" value="1"/>
</dbReference>